<dbReference type="Pfam" id="PF00057">
    <property type="entry name" value="Ldl_recept_a"/>
    <property type="match status" value="1"/>
</dbReference>
<dbReference type="PROSITE" id="PS01209">
    <property type="entry name" value="LDLRA_1"/>
    <property type="match status" value="1"/>
</dbReference>
<keyword evidence="7" id="KW-1185">Reference proteome</keyword>
<dbReference type="Proteomes" id="UP000728032">
    <property type="component" value="Unassembled WGS sequence"/>
</dbReference>
<dbReference type="SUPFAM" id="SSF52058">
    <property type="entry name" value="L domain-like"/>
    <property type="match status" value="1"/>
</dbReference>
<dbReference type="InterPro" id="IPR036055">
    <property type="entry name" value="LDL_receptor-like_sf"/>
</dbReference>
<dbReference type="PANTHER" id="PTHR45712">
    <property type="entry name" value="AGAP008170-PA"/>
    <property type="match status" value="1"/>
</dbReference>
<dbReference type="InterPro" id="IPR003591">
    <property type="entry name" value="Leu-rich_rpt_typical-subtyp"/>
</dbReference>
<name>A0A7R9MGK3_9ACAR</name>
<feature type="disulfide bond" evidence="4">
    <location>
        <begin position="50"/>
        <end position="65"/>
    </location>
</feature>
<evidence type="ECO:0000313" key="6">
    <source>
        <dbReference type="EMBL" id="CAD7659679.1"/>
    </source>
</evidence>
<dbReference type="AlphaFoldDB" id="A0A7R9MGK3"/>
<feature type="signal peptide" evidence="5">
    <location>
        <begin position="1"/>
        <end position="17"/>
    </location>
</feature>
<dbReference type="InterPro" id="IPR001611">
    <property type="entry name" value="Leu-rich_rpt"/>
</dbReference>
<dbReference type="InterPro" id="IPR032675">
    <property type="entry name" value="LRR_dom_sf"/>
</dbReference>
<gene>
    <name evidence="6" type="ORF">ONB1V03_LOCUS16274</name>
</gene>
<protein>
    <submittedName>
        <fullName evidence="6">Uncharacterized protein</fullName>
    </submittedName>
</protein>
<organism evidence="6">
    <name type="scientific">Oppiella nova</name>
    <dbReference type="NCBI Taxonomy" id="334625"/>
    <lineage>
        <taxon>Eukaryota</taxon>
        <taxon>Metazoa</taxon>
        <taxon>Ecdysozoa</taxon>
        <taxon>Arthropoda</taxon>
        <taxon>Chelicerata</taxon>
        <taxon>Arachnida</taxon>
        <taxon>Acari</taxon>
        <taxon>Acariformes</taxon>
        <taxon>Sarcoptiformes</taxon>
        <taxon>Oribatida</taxon>
        <taxon>Brachypylina</taxon>
        <taxon>Oppioidea</taxon>
        <taxon>Oppiidae</taxon>
        <taxon>Oppiella</taxon>
    </lineage>
</organism>
<dbReference type="PROSITE" id="PS51450">
    <property type="entry name" value="LRR"/>
    <property type="match status" value="1"/>
</dbReference>
<dbReference type="Gene3D" id="3.80.10.10">
    <property type="entry name" value="Ribonuclease Inhibitor"/>
    <property type="match status" value="1"/>
</dbReference>
<reference evidence="6" key="1">
    <citation type="submission" date="2020-11" db="EMBL/GenBank/DDBJ databases">
        <authorList>
            <person name="Tran Van P."/>
        </authorList>
    </citation>
    <scope>NUCLEOTIDE SEQUENCE</scope>
</reference>
<proteinExistence type="predicted"/>
<comment type="caution">
    <text evidence="4">Lacks conserved residue(s) required for the propagation of feature annotation.</text>
</comment>
<dbReference type="InterPro" id="IPR023415">
    <property type="entry name" value="LDLR_class-A_CS"/>
</dbReference>
<dbReference type="EMBL" id="CAJPVJ010018062">
    <property type="protein sequence ID" value="CAG2176841.1"/>
    <property type="molecule type" value="Genomic_DNA"/>
</dbReference>
<dbReference type="GO" id="GO:0005615">
    <property type="term" value="C:extracellular space"/>
    <property type="evidence" value="ECO:0007669"/>
    <property type="project" value="TreeGrafter"/>
</dbReference>
<dbReference type="EMBL" id="OC932887">
    <property type="protein sequence ID" value="CAD7659679.1"/>
    <property type="molecule type" value="Genomic_DNA"/>
</dbReference>
<dbReference type="PROSITE" id="PS50068">
    <property type="entry name" value="LDLRA_2"/>
    <property type="match status" value="1"/>
</dbReference>
<accession>A0A7R9MGK3</accession>
<keyword evidence="5" id="KW-0732">Signal</keyword>
<evidence type="ECO:0000256" key="1">
    <source>
        <dbReference type="ARBA" id="ARBA00022614"/>
    </source>
</evidence>
<dbReference type="Pfam" id="PF13855">
    <property type="entry name" value="LRR_8"/>
    <property type="match status" value="1"/>
</dbReference>
<dbReference type="PANTHER" id="PTHR45712:SF22">
    <property type="entry name" value="INSULIN-LIKE GROWTH FACTOR-BINDING PROTEIN COMPLEX ACID LABILE SUBUNIT"/>
    <property type="match status" value="1"/>
</dbReference>
<dbReference type="Pfam" id="PF00560">
    <property type="entry name" value="LRR_1"/>
    <property type="match status" value="1"/>
</dbReference>
<dbReference type="SMART" id="SM00192">
    <property type="entry name" value="LDLa"/>
    <property type="match status" value="1"/>
</dbReference>
<dbReference type="OrthoDB" id="6433699at2759"/>
<dbReference type="Gene3D" id="4.10.400.10">
    <property type="entry name" value="Low-density Lipoprotein Receptor"/>
    <property type="match status" value="1"/>
</dbReference>
<keyword evidence="1" id="KW-0433">Leucine-rich repeat</keyword>
<dbReference type="InterPro" id="IPR050333">
    <property type="entry name" value="SLRP"/>
</dbReference>
<keyword evidence="3 4" id="KW-1015">Disulfide bond</keyword>
<evidence type="ECO:0000256" key="3">
    <source>
        <dbReference type="ARBA" id="ARBA00023157"/>
    </source>
</evidence>
<dbReference type="SMART" id="SM00369">
    <property type="entry name" value="LRR_TYP"/>
    <property type="match status" value="3"/>
</dbReference>
<dbReference type="CDD" id="cd00112">
    <property type="entry name" value="LDLa"/>
    <property type="match status" value="1"/>
</dbReference>
<evidence type="ECO:0000256" key="5">
    <source>
        <dbReference type="SAM" id="SignalP"/>
    </source>
</evidence>
<evidence type="ECO:0000256" key="2">
    <source>
        <dbReference type="ARBA" id="ARBA00022737"/>
    </source>
</evidence>
<dbReference type="InterPro" id="IPR002172">
    <property type="entry name" value="LDrepeatLR_classA_rpt"/>
</dbReference>
<feature type="chain" id="PRO_5036211504" evidence="5">
    <location>
        <begin position="18"/>
        <end position="228"/>
    </location>
</feature>
<evidence type="ECO:0000313" key="7">
    <source>
        <dbReference type="Proteomes" id="UP000728032"/>
    </source>
</evidence>
<evidence type="ECO:0000256" key="4">
    <source>
        <dbReference type="PROSITE-ProRule" id="PRU00124"/>
    </source>
</evidence>
<feature type="non-terminal residue" evidence="6">
    <location>
        <position position="1"/>
    </location>
</feature>
<dbReference type="SUPFAM" id="SSF57424">
    <property type="entry name" value="LDL receptor-like module"/>
    <property type="match status" value="1"/>
</dbReference>
<keyword evidence="2" id="KW-0677">Repeat</keyword>
<sequence>MITLFILIISYTKVTNCGETLSQSTMSAPCGFGYFPCNNSTVCVQQKLNCDGNKDCPDGSDELLCEDFHKSEYYNNLFKKRPDEDRDKREQEGCLLSHIPEVCTCFTSSLFCEHQNLFTVPSDLPQDITDLILTATDIMSIERKTFQNMNRLQYLYLSGNKISTIRSKTFINTTVLELLVLSHNPITQLESNSFDGLSNLTELDLRDCRLNDLPLQIFDSLKHGNLLT</sequence>